<evidence type="ECO:0000256" key="1">
    <source>
        <dbReference type="SAM" id="MobiDB-lite"/>
    </source>
</evidence>
<evidence type="ECO:0000313" key="4">
    <source>
        <dbReference type="Proteomes" id="UP000597989"/>
    </source>
</evidence>
<keyword evidence="5" id="KW-1185">Reference proteome</keyword>
<feature type="region of interest" description="Disordered" evidence="1">
    <location>
        <begin position="1"/>
        <end position="58"/>
    </location>
</feature>
<reference evidence="3 4" key="1">
    <citation type="journal article" date="2014" name="Int. J. Syst. Evol. Microbiol.">
        <title>Complete genome sequence of Corynebacterium casei LMG S-19264T (=DSM 44701T), isolated from a smear-ripened cheese.</title>
        <authorList>
            <consortium name="US DOE Joint Genome Institute (JGI-PGF)"/>
            <person name="Walter F."/>
            <person name="Albersmeier A."/>
            <person name="Kalinowski J."/>
            <person name="Ruckert C."/>
        </authorList>
    </citation>
    <scope>NUCLEOTIDE SEQUENCE [LARGE SCALE GENOMIC DNA]</scope>
    <source>
        <strain evidence="3 4">CGMCC 4.7206</strain>
    </source>
</reference>
<comment type="caution">
    <text evidence="3">The sequence shown here is derived from an EMBL/GenBank/DDBJ whole genome shotgun (WGS) entry which is preliminary data.</text>
</comment>
<evidence type="ECO:0000313" key="3">
    <source>
        <dbReference type="EMBL" id="GGI84986.1"/>
    </source>
</evidence>
<evidence type="ECO:0000313" key="2">
    <source>
        <dbReference type="EMBL" id="GAA0518234.1"/>
    </source>
</evidence>
<dbReference type="EMBL" id="BAAAHC010000008">
    <property type="protein sequence ID" value="GAA0518234.1"/>
    <property type="molecule type" value="Genomic_DNA"/>
</dbReference>
<name>A0A917NB71_9PSEU</name>
<protein>
    <submittedName>
        <fullName evidence="3">Uncharacterized protein</fullName>
    </submittedName>
</protein>
<accession>A0A917NB71</accession>
<dbReference type="EMBL" id="BMMT01000006">
    <property type="protein sequence ID" value="GGI84986.1"/>
    <property type="molecule type" value="Genomic_DNA"/>
</dbReference>
<dbReference type="Proteomes" id="UP001500220">
    <property type="component" value="Unassembled WGS sequence"/>
</dbReference>
<sequence>MFGTRRGESSGRAARGGPPGPTEVLPPPVENGAVAAPSHPVRHTPRSPCRPVPRWSGDMGRPMLLYDVL</sequence>
<feature type="compositionally biased region" description="Pro residues" evidence="1">
    <location>
        <begin position="18"/>
        <end position="29"/>
    </location>
</feature>
<proteinExistence type="predicted"/>
<reference evidence="2 5" key="2">
    <citation type="journal article" date="2019" name="Int. J. Syst. Evol. Microbiol.">
        <title>The Global Catalogue of Microorganisms (GCM) 10K type strain sequencing project: providing services to taxonomists for standard genome sequencing and annotation.</title>
        <authorList>
            <consortium name="The Broad Institute Genomics Platform"/>
            <consortium name="The Broad Institute Genome Sequencing Center for Infectious Disease"/>
            <person name="Wu L."/>
            <person name="Ma J."/>
        </authorList>
    </citation>
    <scope>NUCLEOTIDE SEQUENCE [LARGE SCALE GENOMIC DNA]</scope>
    <source>
        <strain evidence="2 5">JCM 10664</strain>
    </source>
</reference>
<reference evidence="2" key="4">
    <citation type="submission" date="2023-12" db="EMBL/GenBank/DDBJ databases">
        <authorList>
            <person name="Sun Q."/>
            <person name="Inoue M."/>
        </authorList>
    </citation>
    <scope>NUCLEOTIDE SEQUENCE</scope>
    <source>
        <strain evidence="2">JCM 10664</strain>
    </source>
</reference>
<organism evidence="3 4">
    <name type="scientific">Saccharopolyspora thermophila</name>
    <dbReference type="NCBI Taxonomy" id="89367"/>
    <lineage>
        <taxon>Bacteria</taxon>
        <taxon>Bacillati</taxon>
        <taxon>Actinomycetota</taxon>
        <taxon>Actinomycetes</taxon>
        <taxon>Pseudonocardiales</taxon>
        <taxon>Pseudonocardiaceae</taxon>
        <taxon>Saccharopolyspora</taxon>
    </lineage>
</organism>
<dbReference type="AlphaFoldDB" id="A0A917NB71"/>
<dbReference type="Proteomes" id="UP000597989">
    <property type="component" value="Unassembled WGS sequence"/>
</dbReference>
<gene>
    <name evidence="2" type="ORF">GCM10009545_20370</name>
    <name evidence="3" type="ORF">GCM10011581_22610</name>
</gene>
<evidence type="ECO:0000313" key="5">
    <source>
        <dbReference type="Proteomes" id="UP001500220"/>
    </source>
</evidence>
<reference evidence="3" key="3">
    <citation type="submission" date="2020-09" db="EMBL/GenBank/DDBJ databases">
        <authorList>
            <person name="Sun Q."/>
            <person name="Zhou Y."/>
        </authorList>
    </citation>
    <scope>NUCLEOTIDE SEQUENCE</scope>
    <source>
        <strain evidence="3">CGMCC 4.7206</strain>
    </source>
</reference>